<feature type="domain" description="DUF4817" evidence="1">
    <location>
        <begin position="17"/>
        <end position="62"/>
    </location>
</feature>
<name>A0A8X6PF18_NEPPI</name>
<keyword evidence="3" id="KW-1185">Reference proteome</keyword>
<comment type="caution">
    <text evidence="2">The sequence shown here is derived from an EMBL/GenBank/DDBJ whole genome shotgun (WGS) entry which is preliminary data.</text>
</comment>
<dbReference type="AlphaFoldDB" id="A0A8X6PF18"/>
<protein>
    <recommendedName>
        <fullName evidence="1">DUF4817 domain-containing protein</fullName>
    </recommendedName>
</protein>
<evidence type="ECO:0000259" key="1">
    <source>
        <dbReference type="Pfam" id="PF16087"/>
    </source>
</evidence>
<dbReference type="InterPro" id="IPR032135">
    <property type="entry name" value="DUF4817"/>
</dbReference>
<proteinExistence type="predicted"/>
<dbReference type="Pfam" id="PF16087">
    <property type="entry name" value="DUF4817"/>
    <property type="match status" value="1"/>
</dbReference>
<accession>A0A8X6PF18</accession>
<sequence length="87" mass="10602">MSYYFCIQHVWERYALCFVIEAYVKYADSDIASQRIFRRHFEFDRNTEVPDQKAFLLWIRSFPGTKLVLKRKQSDVVLFEHHSHSKK</sequence>
<gene>
    <name evidence="2" type="ORF">NPIL_641631</name>
</gene>
<evidence type="ECO:0000313" key="2">
    <source>
        <dbReference type="EMBL" id="GFT61624.1"/>
    </source>
</evidence>
<reference evidence="2" key="1">
    <citation type="submission" date="2020-08" db="EMBL/GenBank/DDBJ databases">
        <title>Multicomponent nature underlies the extraordinary mechanical properties of spider dragline silk.</title>
        <authorList>
            <person name="Kono N."/>
            <person name="Nakamura H."/>
            <person name="Mori M."/>
            <person name="Yoshida Y."/>
            <person name="Ohtoshi R."/>
            <person name="Malay A.D."/>
            <person name="Moran D.A.P."/>
            <person name="Tomita M."/>
            <person name="Numata K."/>
            <person name="Arakawa K."/>
        </authorList>
    </citation>
    <scope>NUCLEOTIDE SEQUENCE</scope>
</reference>
<dbReference type="OrthoDB" id="9971063at2759"/>
<dbReference type="EMBL" id="BMAW01114420">
    <property type="protein sequence ID" value="GFT61624.1"/>
    <property type="molecule type" value="Genomic_DNA"/>
</dbReference>
<evidence type="ECO:0000313" key="3">
    <source>
        <dbReference type="Proteomes" id="UP000887013"/>
    </source>
</evidence>
<dbReference type="Proteomes" id="UP000887013">
    <property type="component" value="Unassembled WGS sequence"/>
</dbReference>
<organism evidence="2 3">
    <name type="scientific">Nephila pilipes</name>
    <name type="common">Giant wood spider</name>
    <name type="synonym">Nephila maculata</name>
    <dbReference type="NCBI Taxonomy" id="299642"/>
    <lineage>
        <taxon>Eukaryota</taxon>
        <taxon>Metazoa</taxon>
        <taxon>Ecdysozoa</taxon>
        <taxon>Arthropoda</taxon>
        <taxon>Chelicerata</taxon>
        <taxon>Arachnida</taxon>
        <taxon>Araneae</taxon>
        <taxon>Araneomorphae</taxon>
        <taxon>Entelegynae</taxon>
        <taxon>Araneoidea</taxon>
        <taxon>Nephilidae</taxon>
        <taxon>Nephila</taxon>
    </lineage>
</organism>